<dbReference type="AlphaFoldDB" id="A0A812YB71"/>
<organism evidence="2 3">
    <name type="scientific">Symbiodinium necroappetens</name>
    <dbReference type="NCBI Taxonomy" id="1628268"/>
    <lineage>
        <taxon>Eukaryota</taxon>
        <taxon>Sar</taxon>
        <taxon>Alveolata</taxon>
        <taxon>Dinophyceae</taxon>
        <taxon>Suessiales</taxon>
        <taxon>Symbiodiniaceae</taxon>
        <taxon>Symbiodinium</taxon>
    </lineage>
</organism>
<feature type="transmembrane region" description="Helical" evidence="1">
    <location>
        <begin position="358"/>
        <end position="378"/>
    </location>
</feature>
<keyword evidence="1" id="KW-0472">Membrane</keyword>
<reference evidence="2" key="1">
    <citation type="submission" date="2021-02" db="EMBL/GenBank/DDBJ databases">
        <authorList>
            <person name="Dougan E. K."/>
            <person name="Rhodes N."/>
            <person name="Thang M."/>
            <person name="Chan C."/>
        </authorList>
    </citation>
    <scope>NUCLEOTIDE SEQUENCE</scope>
</reference>
<keyword evidence="1" id="KW-1133">Transmembrane helix</keyword>
<protein>
    <submittedName>
        <fullName evidence="2">Uncharacterized protein</fullName>
    </submittedName>
</protein>
<sequence>PPALERLEKSEELDISVFPEVLGLRIIQGSVDHIVECQYAQSWTCTPGAVRSLSGQSAMFWVDLFVLTSALFYLDIALDLKQLWLFWQEGLFGYFTVNLAGMALPPTFSILEAVRFSARPSPERDHLEKLLTPKMLVPAMLLSILTQTHMILLVAASAFSRRKHPLLVGAKGAEVAESAVSALVQTNFLVSALDGIGQVEALELTGGQLNSMKLSVLVSCLSLGLGFASRDKDDSAVLDLPGKVGWGLTMASLVLARSLEVFSRILAYNVLQASLRGFPLLRIAGLGAVALAFLAACLAFPDASWADAAAAVIAHPGQILEPNSLLYSVMIHVVLVAAAGGAQLLLRTSTVLPDMLLMGWLVISLVSWAALGLLRWLGNYVDQPRFVALSSPVIAYSTLLAAFPSTDGQVPKVVLAALKDKHTVDLTTEAAAHGLKKPGLEWILDFNLDSCYDGGVLLGLGCSQEAVVRGLEQYHPATLHLQNFRNVPADAWERLGTSLGSPSLEKVDLSV</sequence>
<dbReference type="EMBL" id="CAJNJA010040633">
    <property type="protein sequence ID" value="CAE7767806.1"/>
    <property type="molecule type" value="Genomic_DNA"/>
</dbReference>
<accession>A0A812YB71</accession>
<feature type="transmembrane region" description="Helical" evidence="1">
    <location>
        <begin position="279"/>
        <end position="301"/>
    </location>
</feature>
<name>A0A812YB71_9DINO</name>
<evidence type="ECO:0000313" key="3">
    <source>
        <dbReference type="Proteomes" id="UP000601435"/>
    </source>
</evidence>
<feature type="transmembrane region" description="Helical" evidence="1">
    <location>
        <begin position="135"/>
        <end position="159"/>
    </location>
</feature>
<evidence type="ECO:0000256" key="1">
    <source>
        <dbReference type="SAM" id="Phobius"/>
    </source>
</evidence>
<feature type="non-terminal residue" evidence="2">
    <location>
        <position position="1"/>
    </location>
</feature>
<evidence type="ECO:0000313" key="2">
    <source>
        <dbReference type="EMBL" id="CAE7767806.1"/>
    </source>
</evidence>
<dbReference type="OrthoDB" id="429423at2759"/>
<feature type="non-terminal residue" evidence="2">
    <location>
        <position position="511"/>
    </location>
</feature>
<dbReference type="Proteomes" id="UP000601435">
    <property type="component" value="Unassembled WGS sequence"/>
</dbReference>
<gene>
    <name evidence="2" type="ORF">SNEC2469_LOCUS22407</name>
</gene>
<proteinExistence type="predicted"/>
<keyword evidence="3" id="KW-1185">Reference proteome</keyword>
<comment type="caution">
    <text evidence="2">The sequence shown here is derived from an EMBL/GenBank/DDBJ whole genome shotgun (WGS) entry which is preliminary data.</text>
</comment>
<keyword evidence="1" id="KW-0812">Transmembrane</keyword>
<feature type="transmembrane region" description="Helical" evidence="1">
    <location>
        <begin position="325"/>
        <end position="346"/>
    </location>
</feature>
<feature type="transmembrane region" description="Helical" evidence="1">
    <location>
        <begin position="60"/>
        <end position="80"/>
    </location>
</feature>
<feature type="transmembrane region" description="Helical" evidence="1">
    <location>
        <begin position="92"/>
        <end position="114"/>
    </location>
</feature>